<dbReference type="Proteomes" id="UP000594638">
    <property type="component" value="Unassembled WGS sequence"/>
</dbReference>
<dbReference type="InterPro" id="IPR032474">
    <property type="entry name" value="Argonaute_N"/>
</dbReference>
<comment type="similarity">
    <text evidence="1">Belongs to the argonaute family. Ago subfamily.</text>
</comment>
<organism evidence="9 10">
    <name type="scientific">Olea europaea subsp. europaea</name>
    <dbReference type="NCBI Taxonomy" id="158383"/>
    <lineage>
        <taxon>Eukaryota</taxon>
        <taxon>Viridiplantae</taxon>
        <taxon>Streptophyta</taxon>
        <taxon>Embryophyta</taxon>
        <taxon>Tracheophyta</taxon>
        <taxon>Spermatophyta</taxon>
        <taxon>Magnoliopsida</taxon>
        <taxon>eudicotyledons</taxon>
        <taxon>Gunneridae</taxon>
        <taxon>Pentapetalae</taxon>
        <taxon>asterids</taxon>
        <taxon>lamiids</taxon>
        <taxon>Lamiales</taxon>
        <taxon>Oleaceae</taxon>
        <taxon>Oleeae</taxon>
        <taxon>Olea</taxon>
    </lineage>
</organism>
<feature type="region of interest" description="Disordered" evidence="6">
    <location>
        <begin position="1"/>
        <end position="224"/>
    </location>
</feature>
<dbReference type="SUPFAM" id="SSF101690">
    <property type="entry name" value="PAZ domain"/>
    <property type="match status" value="1"/>
</dbReference>
<dbReference type="SMART" id="SM00950">
    <property type="entry name" value="Piwi"/>
    <property type="match status" value="1"/>
</dbReference>
<feature type="compositionally biased region" description="Low complexity" evidence="6">
    <location>
        <begin position="11"/>
        <end position="20"/>
    </location>
</feature>
<sequence>MVRKRPTDLPGGSESSESQQTGGGRAGAQRPPMQQQPQHPGGYQGGGRGRGSQRGGRGDVGGGISRQQYYGGPPEIQQGRGGHHQQQAGRRGGRGPGTPAGGPSRPPNPELHQATHAPYQTAVTPEAVPYGRPGPSSTMWSRPPALELHQHVQSPHQSDVTIQPVPYGSSTESYSEAGSSSQPPEPTPSEVTGKLQQLVIEPEAAPSEGMQPASSKSMRFPRRPGKGSYGTKCIVKANHFFVELPDKDLHQYDVTITPEVTSRGVNRAVMGQLVRLYRESHLGKRLPAYDGRKSLYTAGPLPFVSKEFKVPLIDEEDGPGNTRQEREFRVAIKLAARADLHHLGMFLQGRQADAPQEALQVLDIVLRELPTSRYCPVGRSFYSPHLGRRPLGEGLESWRGFYQSIRPTQMGLSLNIDMSSTAFIEPLPVIDFVTQLLNKDVSRPLSDADRVKIKKALRGIKVEVTHRGNMRRKYRISGLTSQATRELAFPVDERRTMKSVVEYFRETYGFVIQHTQWPCLQVGNQQKANYLPMEVCKIVEGQRYSKRLNDRQISALLKVTCQRPRDREDDILQTVHHNTYAEDSFANEFGIKISESLTKVEARILPAPWLKYHDSGREKDCLPQVGQWNMMNKKMVNGGKVNSWICINFARNVAENVARNFCHELAQMCVTSGMTFSQEPVIPVTSARPDQVEKVLKATYHEVMTKLQPQGRELDLLIVILPDNNGSLYGDLKRICETDLGIVSQCCLQKHVFRVSRQYVANVALKINVKVGGSNTALVDALNWKIPFVSDKPTIIFGADVTHPHPGEDSSPSIAAVVASMDLQITKYGGLVSAQAHRQELIQDLYKTWEDPVRGTVTGGMIKELLVSFYKATRHKPQRIIFYRDGVSEGQFYQVLLYELDAIRKACASLGPNYHPEVTFVVVQKRHHTRLFANNHNDKHAVDRSGNILPGTVVDSKICHPTEFDFYLCSHAGIQGTSRPAHYHVLWDENNFTADALQSLTNNLCYTYARCTRSVSIVPPAYYAHLAAFRARFYMEQETADGGSMASGAGPAARNTRGPAVNVAVRPLPQLRENVKRVMFYC</sequence>
<evidence type="ECO:0000256" key="4">
    <source>
        <dbReference type="ARBA" id="ARBA00023158"/>
    </source>
</evidence>
<evidence type="ECO:0000256" key="3">
    <source>
        <dbReference type="ARBA" id="ARBA00022845"/>
    </source>
</evidence>
<dbReference type="GO" id="GO:0031047">
    <property type="term" value="P:regulatory ncRNA-mediated gene silencing"/>
    <property type="evidence" value="ECO:0007669"/>
    <property type="project" value="UniProtKB-KW"/>
</dbReference>
<dbReference type="InterPro" id="IPR032472">
    <property type="entry name" value="ArgoL2"/>
</dbReference>
<dbReference type="GO" id="GO:0006417">
    <property type="term" value="P:regulation of translation"/>
    <property type="evidence" value="ECO:0007669"/>
    <property type="project" value="UniProtKB-KW"/>
</dbReference>
<dbReference type="InterPro" id="IPR036085">
    <property type="entry name" value="PAZ_dom_sf"/>
</dbReference>
<dbReference type="GO" id="GO:1990904">
    <property type="term" value="C:ribonucleoprotein complex"/>
    <property type="evidence" value="ECO:0007669"/>
    <property type="project" value="UniProtKB-KW"/>
</dbReference>
<feature type="domain" description="PAZ" evidence="7">
    <location>
        <begin position="428"/>
        <end position="540"/>
    </location>
</feature>
<dbReference type="InterPro" id="IPR003100">
    <property type="entry name" value="PAZ_dom"/>
</dbReference>
<dbReference type="PANTHER" id="PTHR22891">
    <property type="entry name" value="EUKARYOTIC TRANSLATION INITIATION FACTOR 2C"/>
    <property type="match status" value="1"/>
</dbReference>
<comment type="caution">
    <text evidence="9">The sequence shown here is derived from an EMBL/GenBank/DDBJ whole genome shotgun (WGS) entry which is preliminary data.</text>
</comment>
<gene>
    <name evidence="9" type="ORF">OLEA9_A020205</name>
</gene>
<feature type="compositionally biased region" description="Polar residues" evidence="6">
    <location>
        <begin position="151"/>
        <end position="161"/>
    </location>
</feature>
<dbReference type="EMBL" id="CACTIH010003658">
    <property type="protein sequence ID" value="CAA2980901.1"/>
    <property type="molecule type" value="Genomic_DNA"/>
</dbReference>
<dbReference type="InterPro" id="IPR024357">
    <property type="entry name" value="Argonaut_Gly-rich"/>
</dbReference>
<dbReference type="SUPFAM" id="SSF53098">
    <property type="entry name" value="Ribonuclease H-like"/>
    <property type="match status" value="1"/>
</dbReference>
<dbReference type="InterPro" id="IPR036397">
    <property type="entry name" value="RNaseH_sf"/>
</dbReference>
<feature type="compositionally biased region" description="Low complexity" evidence="6">
    <location>
        <begin position="27"/>
        <end position="41"/>
    </location>
</feature>
<evidence type="ECO:0000259" key="8">
    <source>
        <dbReference type="PROSITE" id="PS50822"/>
    </source>
</evidence>
<dbReference type="InterPro" id="IPR014811">
    <property type="entry name" value="ArgoL1"/>
</dbReference>
<name>A0A8S0RLY8_OLEEU</name>
<dbReference type="Pfam" id="PF02170">
    <property type="entry name" value="PAZ"/>
    <property type="match status" value="1"/>
</dbReference>
<dbReference type="Gene3D" id="2.170.260.10">
    <property type="entry name" value="paz domain"/>
    <property type="match status" value="1"/>
</dbReference>
<dbReference type="Pfam" id="PF12764">
    <property type="entry name" value="Gly-rich_Ago1"/>
    <property type="match status" value="1"/>
</dbReference>
<dbReference type="SMART" id="SM00949">
    <property type="entry name" value="PAZ"/>
    <property type="match status" value="1"/>
</dbReference>
<dbReference type="GO" id="GO:0003723">
    <property type="term" value="F:RNA binding"/>
    <property type="evidence" value="ECO:0007669"/>
    <property type="project" value="InterPro"/>
</dbReference>
<keyword evidence="2" id="KW-0678">Repressor</keyword>
<protein>
    <submittedName>
        <fullName evidence="9">Argonaute 1</fullName>
    </submittedName>
</protein>
<proteinExistence type="inferred from homology"/>
<dbReference type="Gene3D" id="3.30.420.10">
    <property type="entry name" value="Ribonuclease H-like superfamily/Ribonuclease H"/>
    <property type="match status" value="1"/>
</dbReference>
<dbReference type="FunFam" id="3.30.420.10:FF:000013">
    <property type="entry name" value="protein argonaute 10-like"/>
    <property type="match status" value="1"/>
</dbReference>
<evidence type="ECO:0000256" key="5">
    <source>
        <dbReference type="ARBA" id="ARBA00023274"/>
    </source>
</evidence>
<dbReference type="InterPro" id="IPR003165">
    <property type="entry name" value="Piwi"/>
</dbReference>
<dbReference type="CDD" id="cd02846">
    <property type="entry name" value="PAZ_argonaute_like"/>
    <property type="match status" value="1"/>
</dbReference>
<dbReference type="InterPro" id="IPR045246">
    <property type="entry name" value="Piwi_ago-like"/>
</dbReference>
<dbReference type="InterPro" id="IPR032473">
    <property type="entry name" value="Argonaute_Mid_dom"/>
</dbReference>
<dbReference type="InterPro" id="IPR012337">
    <property type="entry name" value="RNaseH-like_sf"/>
</dbReference>
<evidence type="ECO:0000256" key="2">
    <source>
        <dbReference type="ARBA" id="ARBA00022491"/>
    </source>
</evidence>
<evidence type="ECO:0000256" key="1">
    <source>
        <dbReference type="ARBA" id="ARBA00008201"/>
    </source>
</evidence>
<dbReference type="PROSITE" id="PS50821">
    <property type="entry name" value="PAZ"/>
    <property type="match status" value="1"/>
</dbReference>
<keyword evidence="10" id="KW-1185">Reference proteome</keyword>
<dbReference type="PROSITE" id="PS50822">
    <property type="entry name" value="PIWI"/>
    <property type="match status" value="1"/>
</dbReference>
<evidence type="ECO:0000256" key="6">
    <source>
        <dbReference type="SAM" id="MobiDB-lite"/>
    </source>
</evidence>
<dbReference type="Pfam" id="PF16488">
    <property type="entry name" value="ArgoL2"/>
    <property type="match status" value="1"/>
</dbReference>
<reference evidence="9 10" key="1">
    <citation type="submission" date="2019-12" db="EMBL/GenBank/DDBJ databases">
        <authorList>
            <person name="Alioto T."/>
            <person name="Alioto T."/>
            <person name="Gomez Garrido J."/>
        </authorList>
    </citation>
    <scope>NUCLEOTIDE SEQUENCE [LARGE SCALE GENOMIC DNA]</scope>
</reference>
<keyword evidence="3" id="KW-0810">Translation regulation</keyword>
<dbReference type="Gene3D" id="3.40.50.2300">
    <property type="match status" value="1"/>
</dbReference>
<dbReference type="Pfam" id="PF16486">
    <property type="entry name" value="ArgoN"/>
    <property type="match status" value="1"/>
</dbReference>
<dbReference type="Pfam" id="PF02171">
    <property type="entry name" value="Piwi"/>
    <property type="match status" value="1"/>
</dbReference>
<keyword evidence="4" id="KW-0943">RNA-mediated gene silencing</keyword>
<dbReference type="SMART" id="SM01163">
    <property type="entry name" value="DUF1785"/>
    <property type="match status" value="1"/>
</dbReference>
<dbReference type="CDD" id="cd04657">
    <property type="entry name" value="Piwi_ago-like"/>
    <property type="match status" value="1"/>
</dbReference>
<accession>A0A8S0RLY8</accession>
<dbReference type="OrthoDB" id="10252740at2759"/>
<feature type="compositionally biased region" description="Low complexity" evidence="6">
    <location>
        <begin position="167"/>
        <end position="182"/>
    </location>
</feature>
<dbReference type="Pfam" id="PF16487">
    <property type="entry name" value="ArgoMid"/>
    <property type="match status" value="1"/>
</dbReference>
<evidence type="ECO:0000313" key="10">
    <source>
        <dbReference type="Proteomes" id="UP000594638"/>
    </source>
</evidence>
<evidence type="ECO:0000259" key="7">
    <source>
        <dbReference type="PROSITE" id="PS50821"/>
    </source>
</evidence>
<dbReference type="FunFam" id="2.170.260.10:FF:000001">
    <property type="entry name" value="Protein argonaute-2"/>
    <property type="match status" value="1"/>
</dbReference>
<evidence type="ECO:0000313" key="9">
    <source>
        <dbReference type="EMBL" id="CAA2980901.1"/>
    </source>
</evidence>
<keyword evidence="5" id="KW-0687">Ribonucleoprotein</keyword>
<dbReference type="FunFam" id="3.40.50.2300:FF:000110">
    <property type="entry name" value="Argonaute 10"/>
    <property type="match status" value="1"/>
</dbReference>
<dbReference type="Gramene" id="OE9A020205T2">
    <property type="protein sequence ID" value="OE9A020205C2"/>
    <property type="gene ID" value="OE9A020205"/>
</dbReference>
<dbReference type="AlphaFoldDB" id="A0A8S0RLY8"/>
<dbReference type="Pfam" id="PF08699">
    <property type="entry name" value="ArgoL1"/>
    <property type="match status" value="1"/>
</dbReference>
<dbReference type="GO" id="GO:0051607">
    <property type="term" value="P:defense response to virus"/>
    <property type="evidence" value="ECO:0007669"/>
    <property type="project" value="UniProtKB-ARBA"/>
</dbReference>
<feature type="compositionally biased region" description="Gly residues" evidence="6">
    <location>
        <begin position="42"/>
        <end position="64"/>
    </location>
</feature>
<feature type="domain" description="Piwi" evidence="8">
    <location>
        <begin position="716"/>
        <end position="1036"/>
    </location>
</feature>